<dbReference type="AlphaFoldDB" id="A0A6I4IAY9"/>
<dbReference type="RefSeq" id="WP_157541025.1">
    <property type="nucleotide sequence ID" value="NZ_WQLA01000003.1"/>
</dbReference>
<keyword evidence="1" id="KW-0732">Signal</keyword>
<dbReference type="Proteomes" id="UP000434850">
    <property type="component" value="Unassembled WGS sequence"/>
</dbReference>
<keyword evidence="3" id="KW-1185">Reference proteome</keyword>
<dbReference type="OrthoDB" id="714262at2"/>
<dbReference type="InterPro" id="IPR008969">
    <property type="entry name" value="CarboxyPept-like_regulatory"/>
</dbReference>
<accession>A0A6I4IAY9</accession>
<protein>
    <recommendedName>
        <fullName evidence="4">Carboxypeptidase-like regulatory domain-containing protein</fullName>
    </recommendedName>
</protein>
<proteinExistence type="predicted"/>
<name>A0A6I4IAY9_9SPHI</name>
<dbReference type="EMBL" id="WQLA01000003">
    <property type="protein sequence ID" value="MVN91088.1"/>
    <property type="molecule type" value="Genomic_DNA"/>
</dbReference>
<evidence type="ECO:0000313" key="2">
    <source>
        <dbReference type="EMBL" id="MVN91088.1"/>
    </source>
</evidence>
<reference evidence="2 3" key="1">
    <citation type="submission" date="2019-12" db="EMBL/GenBank/DDBJ databases">
        <title>Mucilaginibacter sp. HME9299 genome sequencing and assembly.</title>
        <authorList>
            <person name="Kang H."/>
            <person name="Kim H."/>
            <person name="Joh K."/>
        </authorList>
    </citation>
    <scope>NUCLEOTIDE SEQUENCE [LARGE SCALE GENOMIC DNA]</scope>
    <source>
        <strain evidence="2 3">HME9299</strain>
    </source>
</reference>
<sequence>MRFLLFVLLTLITAFAAVAQRVNGVVIDRLTKLPVYSAKVTTPHSVAFTEAQGSFTLSKTNNGDSCIVNAPGYKLHKVVLKGIVTTDTLKILLDKPSIILRDVNVTAWRDLKADSVRNRQLFSEVYNYKRSGVKELMANKVSLVDKPRNYIDNPANTTSIGGFNVLSAIGLFSKNKQQTSKLQKTLLEDEQEGFIDRSFTKRKVIALTALKGDSLTNFMIRYRPTAYQIKTMTDYELAMYIKASYNEFKKLLH</sequence>
<gene>
    <name evidence="2" type="ORF">GO816_08130</name>
</gene>
<evidence type="ECO:0008006" key="4">
    <source>
        <dbReference type="Google" id="ProtNLM"/>
    </source>
</evidence>
<evidence type="ECO:0000256" key="1">
    <source>
        <dbReference type="SAM" id="SignalP"/>
    </source>
</evidence>
<comment type="caution">
    <text evidence="2">The sequence shown here is derived from an EMBL/GenBank/DDBJ whole genome shotgun (WGS) entry which is preliminary data.</text>
</comment>
<organism evidence="2 3">
    <name type="scientific">Mucilaginibacter aquatilis</name>
    <dbReference type="NCBI Taxonomy" id="1517760"/>
    <lineage>
        <taxon>Bacteria</taxon>
        <taxon>Pseudomonadati</taxon>
        <taxon>Bacteroidota</taxon>
        <taxon>Sphingobacteriia</taxon>
        <taxon>Sphingobacteriales</taxon>
        <taxon>Sphingobacteriaceae</taxon>
        <taxon>Mucilaginibacter</taxon>
    </lineage>
</organism>
<dbReference type="SUPFAM" id="SSF49464">
    <property type="entry name" value="Carboxypeptidase regulatory domain-like"/>
    <property type="match status" value="1"/>
</dbReference>
<feature type="signal peptide" evidence="1">
    <location>
        <begin position="1"/>
        <end position="19"/>
    </location>
</feature>
<evidence type="ECO:0000313" key="3">
    <source>
        <dbReference type="Proteomes" id="UP000434850"/>
    </source>
</evidence>
<feature type="chain" id="PRO_5026160305" description="Carboxypeptidase-like regulatory domain-containing protein" evidence="1">
    <location>
        <begin position="20"/>
        <end position="253"/>
    </location>
</feature>